<organism evidence="2">
    <name type="scientific">Solanum chacoense</name>
    <name type="common">Chaco potato</name>
    <dbReference type="NCBI Taxonomy" id="4108"/>
    <lineage>
        <taxon>Eukaryota</taxon>
        <taxon>Viridiplantae</taxon>
        <taxon>Streptophyta</taxon>
        <taxon>Embryophyta</taxon>
        <taxon>Tracheophyta</taxon>
        <taxon>Spermatophyta</taxon>
        <taxon>Magnoliopsida</taxon>
        <taxon>eudicotyledons</taxon>
        <taxon>Gunneridae</taxon>
        <taxon>Pentapetalae</taxon>
        <taxon>asterids</taxon>
        <taxon>lamiids</taxon>
        <taxon>Solanales</taxon>
        <taxon>Solanaceae</taxon>
        <taxon>Solanoideae</taxon>
        <taxon>Solaneae</taxon>
        <taxon>Solanum</taxon>
    </lineage>
</organism>
<keyword evidence="1" id="KW-0812">Transmembrane</keyword>
<keyword evidence="1" id="KW-1133">Transmembrane helix</keyword>
<feature type="transmembrane region" description="Helical" evidence="1">
    <location>
        <begin position="42"/>
        <end position="60"/>
    </location>
</feature>
<name>A0A0V0HTG1_SOLCH</name>
<evidence type="ECO:0000256" key="1">
    <source>
        <dbReference type="SAM" id="Phobius"/>
    </source>
</evidence>
<dbReference type="AlphaFoldDB" id="A0A0V0HTG1"/>
<dbReference type="EMBL" id="GEDG01015223">
    <property type="protein sequence ID" value="JAP23669.1"/>
    <property type="molecule type" value="Transcribed_RNA"/>
</dbReference>
<sequence>MSYMNLQLRTCNMIFFYFAFGIYFILEISLSGHKYFMSCRFLYIYQLVVSFDFLHILWSVSGLSG</sequence>
<feature type="transmembrane region" description="Helical" evidence="1">
    <location>
        <begin position="12"/>
        <end position="30"/>
    </location>
</feature>
<proteinExistence type="predicted"/>
<feature type="non-terminal residue" evidence="2">
    <location>
        <position position="65"/>
    </location>
</feature>
<keyword evidence="1" id="KW-0472">Membrane</keyword>
<reference evidence="2" key="1">
    <citation type="submission" date="2015-12" db="EMBL/GenBank/DDBJ databases">
        <title>Gene expression during late stages of embryo sac development: a critical building block for successful pollen-pistil interactions.</title>
        <authorList>
            <person name="Liu Y."/>
            <person name="Joly V."/>
            <person name="Sabar M."/>
            <person name="Matton D.P."/>
        </authorList>
    </citation>
    <scope>NUCLEOTIDE SEQUENCE</scope>
</reference>
<protein>
    <submittedName>
        <fullName evidence="2">Putative ovule protein</fullName>
    </submittedName>
</protein>
<accession>A0A0V0HTG1</accession>
<evidence type="ECO:0000313" key="2">
    <source>
        <dbReference type="EMBL" id="JAP23669.1"/>
    </source>
</evidence>